<evidence type="ECO:0000256" key="3">
    <source>
        <dbReference type="ARBA" id="ARBA00023125"/>
    </source>
</evidence>
<organism evidence="7 8">
    <name type="scientific">Tetrapyrgos nigripes</name>
    <dbReference type="NCBI Taxonomy" id="182062"/>
    <lineage>
        <taxon>Eukaryota</taxon>
        <taxon>Fungi</taxon>
        <taxon>Dikarya</taxon>
        <taxon>Basidiomycota</taxon>
        <taxon>Agaricomycotina</taxon>
        <taxon>Agaricomycetes</taxon>
        <taxon>Agaricomycetidae</taxon>
        <taxon>Agaricales</taxon>
        <taxon>Marasmiineae</taxon>
        <taxon>Marasmiaceae</taxon>
        <taxon>Tetrapyrgos</taxon>
    </lineage>
</organism>
<evidence type="ECO:0000313" key="7">
    <source>
        <dbReference type="EMBL" id="KAF5346405.1"/>
    </source>
</evidence>
<keyword evidence="3" id="KW-0238">DNA-binding</keyword>
<dbReference type="InterPro" id="IPR001138">
    <property type="entry name" value="Zn2Cys6_DnaBD"/>
</dbReference>
<gene>
    <name evidence="7" type="ORF">D9758_012757</name>
</gene>
<keyword evidence="8" id="KW-1185">Reference proteome</keyword>
<dbReference type="GO" id="GO:0000981">
    <property type="term" value="F:DNA-binding transcription factor activity, RNA polymerase II-specific"/>
    <property type="evidence" value="ECO:0007669"/>
    <property type="project" value="InterPro"/>
</dbReference>
<dbReference type="PANTHER" id="PTHR47663">
    <property type="entry name" value="XYLANOLYTIC TRANSCRIPTIONAL ACTIVATOR XLNR-RELATED"/>
    <property type="match status" value="1"/>
</dbReference>
<dbReference type="PROSITE" id="PS00463">
    <property type="entry name" value="ZN2_CY6_FUNGAL_1"/>
    <property type="match status" value="1"/>
</dbReference>
<evidence type="ECO:0000256" key="4">
    <source>
        <dbReference type="ARBA" id="ARBA00023163"/>
    </source>
</evidence>
<dbReference type="AlphaFoldDB" id="A0A8H5FR04"/>
<accession>A0A8H5FR04</accession>
<feature type="region of interest" description="Disordered" evidence="5">
    <location>
        <begin position="216"/>
        <end position="271"/>
    </location>
</feature>
<keyword evidence="4" id="KW-0804">Transcription</keyword>
<feature type="compositionally biased region" description="Polar residues" evidence="5">
    <location>
        <begin position="452"/>
        <end position="468"/>
    </location>
</feature>
<protein>
    <recommendedName>
        <fullName evidence="6">Zn(2)-C6 fungal-type domain-containing protein</fullName>
    </recommendedName>
</protein>
<keyword evidence="1" id="KW-0862">Zinc</keyword>
<dbReference type="GO" id="GO:0003677">
    <property type="term" value="F:DNA binding"/>
    <property type="evidence" value="ECO:0007669"/>
    <property type="project" value="UniProtKB-KW"/>
</dbReference>
<keyword evidence="2" id="KW-0805">Transcription regulation</keyword>
<evidence type="ECO:0000313" key="8">
    <source>
        <dbReference type="Proteomes" id="UP000559256"/>
    </source>
</evidence>
<feature type="region of interest" description="Disordered" evidence="5">
    <location>
        <begin position="316"/>
        <end position="495"/>
    </location>
</feature>
<dbReference type="PANTHER" id="PTHR47663:SF1">
    <property type="entry name" value="XYLANOLYTIC TRANSCRIPTIONAL ACTIVATOR XLNR-RELATED"/>
    <property type="match status" value="1"/>
</dbReference>
<feature type="domain" description="Zn(2)-C6 fungal-type" evidence="6">
    <location>
        <begin position="280"/>
        <end position="310"/>
    </location>
</feature>
<dbReference type="InterPro" id="IPR051439">
    <property type="entry name" value="XlnR/Xlr1"/>
</dbReference>
<dbReference type="EMBL" id="JAACJM010000102">
    <property type="protein sequence ID" value="KAF5346405.1"/>
    <property type="molecule type" value="Genomic_DNA"/>
</dbReference>
<feature type="compositionally biased region" description="Low complexity" evidence="5">
    <location>
        <begin position="367"/>
        <end position="416"/>
    </location>
</feature>
<feature type="compositionally biased region" description="Polar residues" evidence="5">
    <location>
        <begin position="231"/>
        <end position="247"/>
    </location>
</feature>
<dbReference type="SUPFAM" id="SSF57701">
    <property type="entry name" value="Zn2/Cys6 DNA-binding domain"/>
    <property type="match status" value="1"/>
</dbReference>
<feature type="compositionally biased region" description="Polar residues" evidence="5">
    <location>
        <begin position="417"/>
        <end position="430"/>
    </location>
</feature>
<dbReference type="SMART" id="SM00066">
    <property type="entry name" value="GAL4"/>
    <property type="match status" value="1"/>
</dbReference>
<dbReference type="Proteomes" id="UP000559256">
    <property type="component" value="Unassembled WGS sequence"/>
</dbReference>
<dbReference type="InterPro" id="IPR036864">
    <property type="entry name" value="Zn2-C6_fun-type_DNA-bd_sf"/>
</dbReference>
<reference evidence="7 8" key="1">
    <citation type="journal article" date="2020" name="ISME J.">
        <title>Uncovering the hidden diversity of litter-decomposition mechanisms in mushroom-forming fungi.</title>
        <authorList>
            <person name="Floudas D."/>
            <person name="Bentzer J."/>
            <person name="Ahren D."/>
            <person name="Johansson T."/>
            <person name="Persson P."/>
            <person name="Tunlid A."/>
        </authorList>
    </citation>
    <scope>NUCLEOTIDE SEQUENCE [LARGE SCALE GENOMIC DNA]</scope>
    <source>
        <strain evidence="7 8">CBS 291.85</strain>
    </source>
</reference>
<feature type="compositionally biased region" description="Low complexity" evidence="5">
    <location>
        <begin position="485"/>
        <end position="495"/>
    </location>
</feature>
<evidence type="ECO:0000256" key="2">
    <source>
        <dbReference type="ARBA" id="ARBA00023015"/>
    </source>
</evidence>
<name>A0A8H5FR04_9AGAR</name>
<dbReference type="CDD" id="cd00067">
    <property type="entry name" value="GAL4"/>
    <property type="match status" value="1"/>
</dbReference>
<evidence type="ECO:0000256" key="5">
    <source>
        <dbReference type="SAM" id="MobiDB-lite"/>
    </source>
</evidence>
<dbReference type="GO" id="GO:0008270">
    <property type="term" value="F:zinc ion binding"/>
    <property type="evidence" value="ECO:0007669"/>
    <property type="project" value="InterPro"/>
</dbReference>
<comment type="caution">
    <text evidence="7">The sequence shown here is derived from an EMBL/GenBank/DDBJ whole genome shotgun (WGS) entry which is preliminary data.</text>
</comment>
<dbReference type="Pfam" id="PF00172">
    <property type="entry name" value="Zn_clus"/>
    <property type="match status" value="1"/>
</dbReference>
<proteinExistence type="predicted"/>
<evidence type="ECO:0000256" key="1">
    <source>
        <dbReference type="ARBA" id="ARBA00022833"/>
    </source>
</evidence>
<sequence length="644" mass="69889">MHHSSPSLLGKVLEDTRHSGSVQVTENLDVKQSKRKIVSESSEFEGAFNEERSNVAMWLLNGASAHLGNGIDRIPVLIMELIAQSSHGPRDCEEGQKTNLKLSADLKIGNKVFLDQSRRLERRPSSIPSSLLTVMSFGDQDAYDDMHYQCPQEHFPPDFHIFSPFPDYDQARFHRPQSTYYPLVESGQQHHQLSFNQTVPSMDYTYEQNYAPAYPCSASHPPPRLTPPSLHRSQSQQVLSSADSLVTDTGHRSPLAGSLDPSTGIFYRTPEHPRLRTAQACEKCRTRKAKCSGEHPSCKRCLTRGLICQYAKEGRVRGPNKPKAKTQNSNSSSSSSGSNPSAAKGSQSTKPSSSPKTNEKDSVTHRSFSSTPSLSVSPSPSPGDSSLQTSSSASDISSSSPSSLLTSPLTASSDSTESTSPVDLITQSSHEPIPVSEHRSSRPRPPQLRLMSGSQEPQLSSRPYTSVPNVHGYPITPSHMLDVQPQSTSPSSSLYSAPKSAMAALMTSTPDSTIASHGSIPSSLPSRFQYSTHLSPPEVGIGQNGCSTPSPRQQSFDTFDVLPAQLELASFSSTGVRDHARMLTAMVDAHDISDVYAHGGLQGSNHSQELDSEPFHQTIPLSMLISVNASGTHDSELMYPEPEI</sequence>
<dbReference type="Gene3D" id="4.10.240.10">
    <property type="entry name" value="Zn(2)-C6 fungal-type DNA-binding domain"/>
    <property type="match status" value="1"/>
</dbReference>
<dbReference type="PROSITE" id="PS50048">
    <property type="entry name" value="ZN2_CY6_FUNGAL_2"/>
    <property type="match status" value="1"/>
</dbReference>
<evidence type="ECO:0000259" key="6">
    <source>
        <dbReference type="PROSITE" id="PS50048"/>
    </source>
</evidence>
<feature type="compositionally biased region" description="Low complexity" evidence="5">
    <location>
        <begin position="328"/>
        <end position="341"/>
    </location>
</feature>
<dbReference type="OrthoDB" id="2399539at2759"/>